<sequence length="53" mass="6203">MNDKDLRIMSLEPHIRNGLILLHRNLGVLNDQLRYYPEAAYKDGPDCFICYGH</sequence>
<accession>A0ABQ0JLS4</accession>
<organism evidence="1 2">
    <name type="scientific">Vibrio variabilis</name>
    <dbReference type="NCBI Taxonomy" id="990271"/>
    <lineage>
        <taxon>Bacteria</taxon>
        <taxon>Pseudomonadati</taxon>
        <taxon>Pseudomonadota</taxon>
        <taxon>Gammaproteobacteria</taxon>
        <taxon>Vibrionales</taxon>
        <taxon>Vibrionaceae</taxon>
        <taxon>Vibrio</taxon>
    </lineage>
</organism>
<dbReference type="EMBL" id="BBMS01000071">
    <property type="protein sequence ID" value="GAL29707.1"/>
    <property type="molecule type" value="Genomic_DNA"/>
</dbReference>
<keyword evidence="2" id="KW-1185">Reference proteome</keyword>
<evidence type="ECO:0000313" key="1">
    <source>
        <dbReference type="EMBL" id="GAL29707.1"/>
    </source>
</evidence>
<name>A0ABQ0JLS4_9VIBR</name>
<gene>
    <name evidence="1" type="ORF">JCM19239_6055</name>
</gene>
<protein>
    <submittedName>
        <fullName evidence="1">Uncharacterized protein</fullName>
    </submittedName>
</protein>
<comment type="caution">
    <text evidence="1">The sequence shown here is derived from an EMBL/GenBank/DDBJ whole genome shotgun (WGS) entry which is preliminary data.</text>
</comment>
<reference evidence="2" key="1">
    <citation type="submission" date="2014-09" db="EMBL/GenBank/DDBJ databases">
        <title>Vibrio variabilis JCM 19239. (C206) whole genome shotgun sequence.</title>
        <authorList>
            <person name="Sawabe T."/>
            <person name="Meirelles P."/>
            <person name="Nakanishi M."/>
            <person name="Sayaka M."/>
            <person name="Hattori M."/>
            <person name="Ohkuma M."/>
        </authorList>
    </citation>
    <scope>NUCLEOTIDE SEQUENCE [LARGE SCALE GENOMIC DNA]</scope>
    <source>
        <strain evidence="2">JCM 19239</strain>
    </source>
</reference>
<proteinExistence type="predicted"/>
<dbReference type="Proteomes" id="UP000029223">
    <property type="component" value="Unassembled WGS sequence"/>
</dbReference>
<evidence type="ECO:0000313" key="2">
    <source>
        <dbReference type="Proteomes" id="UP000029223"/>
    </source>
</evidence>